<dbReference type="EMBL" id="BAAAPZ010000002">
    <property type="protein sequence ID" value="GAA2090867.1"/>
    <property type="molecule type" value="Genomic_DNA"/>
</dbReference>
<evidence type="ECO:0000313" key="9">
    <source>
        <dbReference type="EMBL" id="GAA2090867.1"/>
    </source>
</evidence>
<dbReference type="PANTHER" id="PTHR30518">
    <property type="entry name" value="ENDOLYTIC MUREIN TRANSGLYCOSYLASE"/>
    <property type="match status" value="1"/>
</dbReference>
<accession>A0ABN2WEV1</accession>
<keyword evidence="6 7" id="KW-0961">Cell wall biogenesis/degradation</keyword>
<keyword evidence="2 7" id="KW-0812">Transmembrane</keyword>
<gene>
    <name evidence="7 9" type="primary">mltG</name>
    <name evidence="9" type="ORF">GCM10009823_07620</name>
</gene>
<evidence type="ECO:0000313" key="10">
    <source>
        <dbReference type="Proteomes" id="UP001500984"/>
    </source>
</evidence>
<dbReference type="InterPro" id="IPR003770">
    <property type="entry name" value="MLTG-like"/>
</dbReference>
<evidence type="ECO:0000256" key="7">
    <source>
        <dbReference type="HAMAP-Rule" id="MF_02065"/>
    </source>
</evidence>
<dbReference type="Gene3D" id="3.30.160.60">
    <property type="entry name" value="Classic Zinc Finger"/>
    <property type="match status" value="1"/>
</dbReference>
<dbReference type="EC" id="4.2.2.29" evidence="7"/>
<dbReference type="PANTHER" id="PTHR30518:SF2">
    <property type="entry name" value="ENDOLYTIC MUREIN TRANSGLYCOSYLASE"/>
    <property type="match status" value="1"/>
</dbReference>
<keyword evidence="3 7" id="KW-1133">Transmembrane helix</keyword>
<evidence type="ECO:0000256" key="8">
    <source>
        <dbReference type="SAM" id="MobiDB-lite"/>
    </source>
</evidence>
<reference evidence="9 10" key="1">
    <citation type="journal article" date="2019" name="Int. J. Syst. Evol. Microbiol.">
        <title>The Global Catalogue of Microorganisms (GCM) 10K type strain sequencing project: providing services to taxonomists for standard genome sequencing and annotation.</title>
        <authorList>
            <consortium name="The Broad Institute Genomics Platform"/>
            <consortium name="The Broad Institute Genome Sequencing Center for Infectious Disease"/>
            <person name="Wu L."/>
            <person name="Ma J."/>
        </authorList>
    </citation>
    <scope>NUCLEOTIDE SEQUENCE [LARGE SCALE GENOMIC DNA]</scope>
    <source>
        <strain evidence="9 10">JCM 15900</strain>
    </source>
</reference>
<dbReference type="HAMAP" id="MF_02065">
    <property type="entry name" value="MltG"/>
    <property type="match status" value="1"/>
</dbReference>
<feature type="region of interest" description="Disordered" evidence="8">
    <location>
        <begin position="290"/>
        <end position="325"/>
    </location>
</feature>
<keyword evidence="10" id="KW-1185">Reference proteome</keyword>
<keyword evidence="1 7" id="KW-1003">Cell membrane</keyword>
<feature type="region of interest" description="Disordered" evidence="8">
    <location>
        <begin position="370"/>
        <end position="390"/>
    </location>
</feature>
<evidence type="ECO:0000256" key="6">
    <source>
        <dbReference type="ARBA" id="ARBA00023316"/>
    </source>
</evidence>
<feature type="site" description="Important for catalytic activity" evidence="7">
    <location>
        <position position="246"/>
    </location>
</feature>
<evidence type="ECO:0000256" key="1">
    <source>
        <dbReference type="ARBA" id="ARBA00022475"/>
    </source>
</evidence>
<feature type="region of interest" description="Disordered" evidence="8">
    <location>
        <begin position="1"/>
        <end position="23"/>
    </location>
</feature>
<comment type="caution">
    <text evidence="9">The sequence shown here is derived from an EMBL/GenBank/DDBJ whole genome shotgun (WGS) entry which is preliminary data.</text>
</comment>
<proteinExistence type="inferred from homology"/>
<comment type="function">
    <text evidence="7">Functions as a peptidoglycan terminase that cleaves nascent peptidoglycan strands endolytically to terminate their elongation.</text>
</comment>
<keyword evidence="5 7" id="KW-0456">Lyase</keyword>
<dbReference type="RefSeq" id="WP_291794110.1">
    <property type="nucleotide sequence ID" value="NZ_BAAAPZ010000002.1"/>
</dbReference>
<protein>
    <recommendedName>
        <fullName evidence="7">Endolytic murein transglycosylase</fullName>
        <ecNumber evidence="7">4.2.2.29</ecNumber>
    </recommendedName>
    <alternativeName>
        <fullName evidence="7">Peptidoglycan lytic transglycosylase</fullName>
    </alternativeName>
    <alternativeName>
        <fullName evidence="7">Peptidoglycan polymerization terminase</fullName>
    </alternativeName>
</protein>
<evidence type="ECO:0000256" key="4">
    <source>
        <dbReference type="ARBA" id="ARBA00023136"/>
    </source>
</evidence>
<feature type="compositionally biased region" description="Basic and acidic residues" evidence="8">
    <location>
        <begin position="290"/>
        <end position="300"/>
    </location>
</feature>
<comment type="catalytic activity">
    <reaction evidence="7">
        <text>a peptidoglycan chain = a peptidoglycan chain with N-acetyl-1,6-anhydromuramyl-[peptide] at the reducing end + a peptidoglycan chain with N-acetylglucosamine at the non-reducing end.</text>
        <dbReference type="EC" id="4.2.2.29"/>
    </reaction>
</comment>
<dbReference type="NCBIfam" id="TIGR00247">
    <property type="entry name" value="endolytic transglycosylase MltG"/>
    <property type="match status" value="1"/>
</dbReference>
<dbReference type="CDD" id="cd08010">
    <property type="entry name" value="MltG_like"/>
    <property type="match status" value="1"/>
</dbReference>
<name>A0ABN2WEV1_9MICO</name>
<evidence type="ECO:0000256" key="5">
    <source>
        <dbReference type="ARBA" id="ARBA00023239"/>
    </source>
</evidence>
<dbReference type="Gene3D" id="3.30.1490.480">
    <property type="entry name" value="Endolytic murein transglycosylase"/>
    <property type="match status" value="1"/>
</dbReference>
<dbReference type="Proteomes" id="UP001500984">
    <property type="component" value="Unassembled WGS sequence"/>
</dbReference>
<evidence type="ECO:0000256" key="3">
    <source>
        <dbReference type="ARBA" id="ARBA00022989"/>
    </source>
</evidence>
<comment type="similarity">
    <text evidence="7">Belongs to the transglycosylase MltG family.</text>
</comment>
<keyword evidence="4 7" id="KW-0472">Membrane</keyword>
<sequence length="390" mass="42264">MHSMDELGTEAGLTRAERTARRRRMLRRRRRTVTIIVAALVLLLGGGAVAVTVTGGAISDVLGRDTDYEGEGKEDVVVEVAPGSSLTQIANQLVEEDVIRSSRPFIKEAERREASFQARSYALRTQMSAAAAVEAMLNPDTVPQVQVPEGMQLKDISARMVESGMDLEAVDAALEDRTPADYGLEVEAPSLEGYLFPATYDVRPGSTAEDVVQEMVDRTAAEIEELGLAEDEANEILTLASLVEVEAPGDPEVRRKVARVLLNRIGPDSATDGLIQSDATVAYIHGAREDLTTTEEERGSDSPYNTYRHKGLPPGPINSPGRDTVEAVQDPAEGDWQYFVAVDPDTGETKFATSYEDHLKNVEEYREWLRSHGESTDAADSAAETGGADG</sequence>
<organism evidence="9 10">
    <name type="scientific">Brevibacterium salitolerans</name>
    <dbReference type="NCBI Taxonomy" id="1403566"/>
    <lineage>
        <taxon>Bacteria</taxon>
        <taxon>Bacillati</taxon>
        <taxon>Actinomycetota</taxon>
        <taxon>Actinomycetes</taxon>
        <taxon>Micrococcales</taxon>
        <taxon>Brevibacteriaceae</taxon>
        <taxon>Brevibacterium</taxon>
    </lineage>
</organism>
<dbReference type="Pfam" id="PF02618">
    <property type="entry name" value="YceG"/>
    <property type="match status" value="1"/>
</dbReference>
<evidence type="ECO:0000256" key="2">
    <source>
        <dbReference type="ARBA" id="ARBA00022692"/>
    </source>
</evidence>